<evidence type="ECO:0000313" key="2">
    <source>
        <dbReference type="Proteomes" id="UP000620327"/>
    </source>
</evidence>
<keyword evidence="2" id="KW-1185">Reference proteome</keyword>
<comment type="caution">
    <text evidence="1">The sequence shown here is derived from an EMBL/GenBank/DDBJ whole genome shotgun (WGS) entry which is preliminary data.</text>
</comment>
<reference evidence="1" key="1">
    <citation type="submission" date="2020-08" db="EMBL/GenBank/DDBJ databases">
        <title>Genome public.</title>
        <authorList>
            <person name="Liu C."/>
            <person name="Sun Q."/>
        </authorList>
    </citation>
    <scope>NUCLEOTIDE SEQUENCE</scope>
    <source>
        <strain evidence="1">BX15</strain>
    </source>
</reference>
<name>A0A923SC54_9FIRM</name>
<accession>A0A923SC54</accession>
<evidence type="ECO:0000313" key="1">
    <source>
        <dbReference type="EMBL" id="MBC5771712.1"/>
    </source>
</evidence>
<dbReference type="AlphaFoldDB" id="A0A923SC54"/>
<dbReference type="Proteomes" id="UP000620327">
    <property type="component" value="Unassembled WGS sequence"/>
</dbReference>
<gene>
    <name evidence="1" type="ORF">H8Z83_15530</name>
</gene>
<dbReference type="EMBL" id="JACOQI010000021">
    <property type="protein sequence ID" value="MBC5771712.1"/>
    <property type="molecule type" value="Genomic_DNA"/>
</dbReference>
<organism evidence="1 2">
    <name type="scientific">Dysosmobacter segnis</name>
    <dbReference type="NCBI Taxonomy" id="2763042"/>
    <lineage>
        <taxon>Bacteria</taxon>
        <taxon>Bacillati</taxon>
        <taxon>Bacillota</taxon>
        <taxon>Clostridia</taxon>
        <taxon>Eubacteriales</taxon>
        <taxon>Oscillospiraceae</taxon>
        <taxon>Dysosmobacter</taxon>
    </lineage>
</organism>
<sequence length="78" mass="9076">MMEIHGTIHFKLILPHIPGFQQEPLPEPVCSHSPECKDCPYPRHGFLCWGADGTCLRSRMNEINEKKEDNDHDERSFE</sequence>
<protein>
    <submittedName>
        <fullName evidence="1">Uncharacterized protein</fullName>
    </submittedName>
</protein>
<dbReference type="RefSeq" id="WP_187015903.1">
    <property type="nucleotide sequence ID" value="NZ_JACOQI010000021.1"/>
</dbReference>
<proteinExistence type="predicted"/>